<protein>
    <submittedName>
        <fullName evidence="2">Uncharacterized protein</fullName>
    </submittedName>
</protein>
<dbReference type="EMBL" id="JAIOIU010000123">
    <property type="protein sequence ID" value="MBZ0160380.1"/>
    <property type="molecule type" value="Genomic_DNA"/>
</dbReference>
<feature type="transmembrane region" description="Helical" evidence="1">
    <location>
        <begin position="48"/>
        <end position="73"/>
    </location>
</feature>
<evidence type="ECO:0000313" key="2">
    <source>
        <dbReference type="EMBL" id="MBZ0160380.1"/>
    </source>
</evidence>
<keyword evidence="1" id="KW-0812">Transmembrane</keyword>
<organism evidence="2 3">
    <name type="scientific">Candidatus Methylomirabilis tolerans</name>
    <dbReference type="NCBI Taxonomy" id="3123416"/>
    <lineage>
        <taxon>Bacteria</taxon>
        <taxon>Candidatus Methylomirabilota</taxon>
        <taxon>Candidatus Methylomirabilia</taxon>
        <taxon>Candidatus Methylomirabilales</taxon>
        <taxon>Candidatus Methylomirabilaceae</taxon>
        <taxon>Candidatus Methylomirabilis</taxon>
    </lineage>
</organism>
<reference evidence="2 3" key="1">
    <citation type="journal article" date="2021" name="bioRxiv">
        <title>Unraveling nitrogen, sulfur and carbon metabolic pathways and microbial community transcriptional responses to substrate deprivation and toxicity stresses in a bioreactor mimicking anoxic brackish coastal sediment conditions.</title>
        <authorList>
            <person name="Martins P.D."/>
            <person name="Echeveste M.J."/>
            <person name="Arshad A."/>
            <person name="Kurth J."/>
            <person name="Ouboter H."/>
            <person name="Jetten M.S.M."/>
            <person name="Welte C.U."/>
        </authorList>
    </citation>
    <scope>NUCLEOTIDE SEQUENCE [LARGE SCALE GENOMIC DNA]</scope>
    <source>
        <strain evidence="2">MAG_38</strain>
    </source>
</reference>
<proteinExistence type="predicted"/>
<evidence type="ECO:0000256" key="1">
    <source>
        <dbReference type="SAM" id="Phobius"/>
    </source>
</evidence>
<keyword evidence="1" id="KW-0472">Membrane</keyword>
<dbReference type="AlphaFoldDB" id="A0AAJ1EJV2"/>
<dbReference type="Proteomes" id="UP001197609">
    <property type="component" value="Unassembled WGS sequence"/>
</dbReference>
<name>A0AAJ1EJV2_9BACT</name>
<evidence type="ECO:0000313" key="3">
    <source>
        <dbReference type="Proteomes" id="UP001197609"/>
    </source>
</evidence>
<gene>
    <name evidence="2" type="ORF">K8G79_09630</name>
</gene>
<feature type="transmembrane region" description="Helical" evidence="1">
    <location>
        <begin position="106"/>
        <end position="125"/>
    </location>
</feature>
<accession>A0AAJ1EJV2</accession>
<feature type="transmembrane region" description="Helical" evidence="1">
    <location>
        <begin position="80"/>
        <end position="100"/>
    </location>
</feature>
<keyword evidence="1" id="KW-1133">Transmembrane helix</keyword>
<sequence length="134" mass="14136">MALMQRPIGLTVIALLALAQGVLGILRAFQLFSIGIDLAGSGALFLPLMGVVTFARGGLVGVIALPYILFAWGALTRRHWAWWVGLVASLVNGLVVLSIVSGGESVVRASFWVVVPVILVCYLLAPAGRQALKN</sequence>
<comment type="caution">
    <text evidence="2">The sequence shown here is derived from an EMBL/GenBank/DDBJ whole genome shotgun (WGS) entry which is preliminary data.</text>
</comment>